<evidence type="ECO:0000259" key="8">
    <source>
        <dbReference type="Pfam" id="PF06808"/>
    </source>
</evidence>
<dbReference type="PANTHER" id="PTHR33362">
    <property type="entry name" value="SIALIC ACID TRAP TRANSPORTER PERMEASE PROTEIN SIAT-RELATED"/>
    <property type="match status" value="1"/>
</dbReference>
<keyword evidence="7" id="KW-0813">Transport</keyword>
<keyword evidence="10" id="KW-1185">Reference proteome</keyword>
<evidence type="ECO:0000256" key="7">
    <source>
        <dbReference type="RuleBase" id="RU369079"/>
    </source>
</evidence>
<gene>
    <name evidence="9" type="ORF">NBZ79_01120</name>
</gene>
<proteinExistence type="inferred from homology"/>
<keyword evidence="6 7" id="KW-0472">Membrane</keyword>
<keyword evidence="3 7" id="KW-0997">Cell inner membrane</keyword>
<comment type="function">
    <text evidence="7">Part of the tripartite ATP-independent periplasmic (TRAP) transport system.</text>
</comment>
<feature type="transmembrane region" description="Helical" evidence="7">
    <location>
        <begin position="6"/>
        <end position="39"/>
    </location>
</feature>
<sequence>MTNIEIGILGVAATLILIAARIPIGVVLGVVAFCGITLITNLKAALSITSVIPYNFITDWNLSAIPTFLAMGFIASEAGLTNGLFAAIRMFLWRIPGGMASATVVSSAMFASASGSSIATAAAFSRIAVPEMLKAKYNVGLATGSVAAAGTLGSLIPPSILMILYGIFTSTSIASLFLAGVLPGLLSAAMFIAMITFRCWRSPKLAPATNEQFSWEEKKAALKDIWALPVLVGFVLGGIFFGIFSPTEAGAIGAFLSALIGFSRRSLSFEGIQKSLTQAVYGTSSIFIIGLGASIYVRFLGLSGLPVYLADLLLPVTSNEYLLIAMISILFIVLGMFVDSLAILLLTLPIVMPLVIGLGIDTVWFGIIVIKLLEIGLITPPVGLNAFVIKSSLGNLVSLNQIFAGIFWFFLMEVLTLGALIYWPQISLFLPSLAN</sequence>
<comment type="subcellular location">
    <subcellularLocation>
        <location evidence="1 7">Cell inner membrane</location>
        <topology evidence="1 7">Multi-pass membrane protein</topology>
    </subcellularLocation>
</comment>
<evidence type="ECO:0000313" key="10">
    <source>
        <dbReference type="Proteomes" id="UP001056291"/>
    </source>
</evidence>
<reference evidence="9" key="1">
    <citation type="submission" date="2022-06" db="EMBL/GenBank/DDBJ databases">
        <title>Sneathiella actinostolidae sp. nov., isolated from a sea anemonein the Western Pacific Ocean.</title>
        <authorList>
            <person name="Wei M.J."/>
        </authorList>
    </citation>
    <scope>NUCLEOTIDE SEQUENCE</scope>
    <source>
        <strain evidence="9">PHK-P5</strain>
    </source>
</reference>
<evidence type="ECO:0000256" key="2">
    <source>
        <dbReference type="ARBA" id="ARBA00022475"/>
    </source>
</evidence>
<protein>
    <recommendedName>
        <fullName evidence="7">TRAP transporter large permease protein</fullName>
    </recommendedName>
</protein>
<dbReference type="Pfam" id="PF06808">
    <property type="entry name" value="DctM"/>
    <property type="match status" value="1"/>
</dbReference>
<feature type="transmembrane region" description="Helical" evidence="7">
    <location>
        <begin position="279"/>
        <end position="301"/>
    </location>
</feature>
<evidence type="ECO:0000256" key="1">
    <source>
        <dbReference type="ARBA" id="ARBA00004429"/>
    </source>
</evidence>
<dbReference type="InterPro" id="IPR010656">
    <property type="entry name" value="DctM"/>
</dbReference>
<comment type="similarity">
    <text evidence="7">Belongs to the TRAP transporter large permease family.</text>
</comment>
<dbReference type="InterPro" id="IPR004681">
    <property type="entry name" value="TRAP_DctM"/>
</dbReference>
<organism evidence="9 10">
    <name type="scientific">Sneathiella marina</name>
    <dbReference type="NCBI Taxonomy" id="2950108"/>
    <lineage>
        <taxon>Bacteria</taxon>
        <taxon>Pseudomonadati</taxon>
        <taxon>Pseudomonadota</taxon>
        <taxon>Alphaproteobacteria</taxon>
        <taxon>Sneathiellales</taxon>
        <taxon>Sneathiellaceae</taxon>
        <taxon>Sneathiella</taxon>
    </lineage>
</organism>
<feature type="transmembrane region" description="Helical" evidence="7">
    <location>
        <begin position="225"/>
        <end position="244"/>
    </location>
</feature>
<comment type="caution">
    <text evidence="7">Lacks conserved residue(s) required for the propagation of feature annotation.</text>
</comment>
<keyword evidence="5 7" id="KW-1133">Transmembrane helix</keyword>
<evidence type="ECO:0000256" key="5">
    <source>
        <dbReference type="ARBA" id="ARBA00022989"/>
    </source>
</evidence>
<feature type="transmembrane region" description="Helical" evidence="7">
    <location>
        <begin position="321"/>
        <end position="351"/>
    </location>
</feature>
<dbReference type="PANTHER" id="PTHR33362:SF5">
    <property type="entry name" value="C4-DICARBOXYLATE TRAP TRANSPORTER LARGE PERMEASE PROTEIN DCTM"/>
    <property type="match status" value="1"/>
</dbReference>
<feature type="transmembrane region" description="Helical" evidence="7">
    <location>
        <begin position="363"/>
        <end position="382"/>
    </location>
</feature>
<feature type="transmembrane region" description="Helical" evidence="7">
    <location>
        <begin position="141"/>
        <end position="167"/>
    </location>
</feature>
<keyword evidence="2" id="KW-1003">Cell membrane</keyword>
<feature type="transmembrane region" description="Helical" evidence="7">
    <location>
        <begin position="60"/>
        <end position="88"/>
    </location>
</feature>
<dbReference type="PIRSF" id="PIRSF006066">
    <property type="entry name" value="HI0050"/>
    <property type="match status" value="1"/>
</dbReference>
<name>A0ABY4W421_9PROT</name>
<evidence type="ECO:0000256" key="4">
    <source>
        <dbReference type="ARBA" id="ARBA00022692"/>
    </source>
</evidence>
<feature type="domain" description="TRAP C4-dicarboxylate transport system permease DctM subunit" evidence="8">
    <location>
        <begin position="13"/>
        <end position="426"/>
    </location>
</feature>
<dbReference type="Proteomes" id="UP001056291">
    <property type="component" value="Chromosome"/>
</dbReference>
<evidence type="ECO:0000256" key="3">
    <source>
        <dbReference type="ARBA" id="ARBA00022519"/>
    </source>
</evidence>
<dbReference type="EMBL" id="CP098747">
    <property type="protein sequence ID" value="USG61576.1"/>
    <property type="molecule type" value="Genomic_DNA"/>
</dbReference>
<comment type="subunit">
    <text evidence="7">The complex comprises the extracytoplasmic solute receptor protein and the two transmembrane proteins.</text>
</comment>
<feature type="transmembrane region" description="Helical" evidence="7">
    <location>
        <begin position="173"/>
        <end position="197"/>
    </location>
</feature>
<evidence type="ECO:0000313" key="9">
    <source>
        <dbReference type="EMBL" id="USG61576.1"/>
    </source>
</evidence>
<dbReference type="NCBIfam" id="TIGR00786">
    <property type="entry name" value="dctM"/>
    <property type="match status" value="1"/>
</dbReference>
<accession>A0ABY4W421</accession>
<dbReference type="RefSeq" id="WP_251934685.1">
    <property type="nucleotide sequence ID" value="NZ_CP098747.1"/>
</dbReference>
<evidence type="ECO:0000256" key="6">
    <source>
        <dbReference type="ARBA" id="ARBA00023136"/>
    </source>
</evidence>
<keyword evidence="4 7" id="KW-0812">Transmembrane</keyword>
<feature type="transmembrane region" description="Helical" evidence="7">
    <location>
        <begin position="402"/>
        <end position="423"/>
    </location>
</feature>